<feature type="compositionally biased region" description="Low complexity" evidence="6">
    <location>
        <begin position="325"/>
        <end position="357"/>
    </location>
</feature>
<name>A0A7M7JU30_VARDE</name>
<feature type="domain" description="CSD" evidence="7">
    <location>
        <begin position="458"/>
        <end position="517"/>
    </location>
</feature>
<evidence type="ECO:0000256" key="5">
    <source>
        <dbReference type="ARBA" id="ARBA00044751"/>
    </source>
</evidence>
<dbReference type="OMA" id="RVAYENC"/>
<dbReference type="CTD" id="38963"/>
<dbReference type="PANTHER" id="PTHR12913:SF1">
    <property type="entry name" value="COLD SHOCK DOMAIN-CONTAINING PROTEIN E1"/>
    <property type="match status" value="1"/>
</dbReference>
<evidence type="ECO:0008006" key="11">
    <source>
        <dbReference type="Google" id="ProtNLM"/>
    </source>
</evidence>
<dbReference type="SUPFAM" id="SSF50249">
    <property type="entry name" value="Nucleic acid-binding proteins"/>
    <property type="match status" value="5"/>
</dbReference>
<dbReference type="GO" id="GO:0005737">
    <property type="term" value="C:cytoplasm"/>
    <property type="evidence" value="ECO:0007669"/>
    <property type="project" value="UniProtKB-SubCell"/>
</dbReference>
<dbReference type="AlphaFoldDB" id="A0A7M7JU30"/>
<evidence type="ECO:0000256" key="6">
    <source>
        <dbReference type="SAM" id="MobiDB-lite"/>
    </source>
</evidence>
<feature type="domain" description="CSD" evidence="7">
    <location>
        <begin position="708"/>
        <end position="770"/>
    </location>
</feature>
<dbReference type="Gene3D" id="2.40.50.140">
    <property type="entry name" value="Nucleic acid-binding proteins"/>
    <property type="match status" value="5"/>
</dbReference>
<protein>
    <recommendedName>
        <fullName evidence="11">Cold shock domain-containing protein E1</fullName>
    </recommendedName>
</protein>
<dbReference type="InterPro" id="IPR011129">
    <property type="entry name" value="CSD"/>
</dbReference>
<proteinExistence type="inferred from homology"/>
<dbReference type="EnsemblMetazoa" id="XM_022801163">
    <property type="protein sequence ID" value="XP_022656898"/>
    <property type="gene ID" value="LOC111248592"/>
</dbReference>
<dbReference type="InParanoid" id="A0A7M7JU30"/>
<evidence type="ECO:0000256" key="3">
    <source>
        <dbReference type="ARBA" id="ARBA00022737"/>
    </source>
</evidence>
<dbReference type="InterPro" id="IPR012340">
    <property type="entry name" value="NA-bd_OB-fold"/>
</dbReference>
<keyword evidence="2" id="KW-0963">Cytoplasm</keyword>
<dbReference type="InterPro" id="IPR024642">
    <property type="entry name" value="SUZ-C"/>
</dbReference>
<keyword evidence="3" id="KW-0677">Repeat</keyword>
<evidence type="ECO:0000256" key="1">
    <source>
        <dbReference type="ARBA" id="ARBA00004496"/>
    </source>
</evidence>
<dbReference type="PROSITE" id="PS00352">
    <property type="entry name" value="CSD_1"/>
    <property type="match status" value="2"/>
</dbReference>
<evidence type="ECO:0000259" key="7">
    <source>
        <dbReference type="PROSITE" id="PS51857"/>
    </source>
</evidence>
<dbReference type="Proteomes" id="UP000594260">
    <property type="component" value="Unplaced"/>
</dbReference>
<dbReference type="PANTHER" id="PTHR12913">
    <property type="entry name" value="UNR PROTEIN N-RAS UPSTREAM GENE PROTEIN"/>
    <property type="match status" value="1"/>
</dbReference>
<dbReference type="InterPro" id="IPR002059">
    <property type="entry name" value="CSP_DNA-bd"/>
</dbReference>
<evidence type="ECO:0000313" key="10">
    <source>
        <dbReference type="Proteomes" id="UP000594260"/>
    </source>
</evidence>
<accession>A0A7M7JU30</accession>
<evidence type="ECO:0000256" key="4">
    <source>
        <dbReference type="ARBA" id="ARBA00022884"/>
    </source>
</evidence>
<evidence type="ECO:0000313" key="9">
    <source>
        <dbReference type="EnsemblMetazoa" id="XP_022656898"/>
    </source>
</evidence>
<evidence type="ECO:0000259" key="8">
    <source>
        <dbReference type="PROSITE" id="PS51938"/>
    </source>
</evidence>
<feature type="domain" description="CSD" evidence="7">
    <location>
        <begin position="36"/>
        <end position="100"/>
    </location>
</feature>
<keyword evidence="4" id="KW-0694">RNA-binding</keyword>
<feature type="domain" description="SUZ-C" evidence="8">
    <location>
        <begin position="964"/>
        <end position="1004"/>
    </location>
</feature>
<dbReference type="PROSITE" id="PS51938">
    <property type="entry name" value="SUZ_C"/>
    <property type="match status" value="1"/>
</dbReference>
<feature type="compositionally biased region" description="Basic and acidic residues" evidence="6">
    <location>
        <begin position="24"/>
        <end position="34"/>
    </location>
</feature>
<dbReference type="SMART" id="SM00357">
    <property type="entry name" value="CSP"/>
    <property type="match status" value="5"/>
</dbReference>
<reference evidence="9" key="1">
    <citation type="submission" date="2021-01" db="UniProtKB">
        <authorList>
            <consortium name="EnsemblMetazoa"/>
        </authorList>
    </citation>
    <scope>IDENTIFICATION</scope>
</reference>
<comment type="similarity">
    <text evidence="5">Belongs to the UNR family.</text>
</comment>
<dbReference type="InterPro" id="IPR019844">
    <property type="entry name" value="CSD_CS"/>
</dbReference>
<evidence type="ECO:0000256" key="2">
    <source>
        <dbReference type="ARBA" id="ARBA00022490"/>
    </source>
</evidence>
<feature type="region of interest" description="Disordered" evidence="6">
    <location>
        <begin position="325"/>
        <end position="459"/>
    </location>
</feature>
<keyword evidence="10" id="KW-1185">Reference proteome</keyword>
<comment type="subcellular location">
    <subcellularLocation>
        <location evidence="1">Cytoplasm</location>
    </subcellularLocation>
</comment>
<dbReference type="RefSeq" id="XP_022656898.1">
    <property type="nucleotide sequence ID" value="XM_022801163.1"/>
</dbReference>
<dbReference type="CDD" id="cd04458">
    <property type="entry name" value="CSP_CDS"/>
    <property type="match status" value="3"/>
</dbReference>
<feature type="compositionally biased region" description="Low complexity" evidence="6">
    <location>
        <begin position="366"/>
        <end position="419"/>
    </location>
</feature>
<dbReference type="KEGG" id="vde:111248592"/>
<sequence length="1012" mass="109840">MAGSKWHDQVSSGVGGAGGVSDGSEGREGALGSAERETGIVEKLLSTYGFIRCCDRQARLFFHYSQFSGTVEHLKVGDAVDFEMTFDKKSGKPIAVAVAKLCSDPTLGMGHQLVQGVVTSELNSEGREGRVAYENCGECFFFEFTRDDLDPAGETPTHGQTVQFVITADGAGNLQAGQVRPLTAHAQTPAALGAPHLGPQHQQVPQQQQYAIATPMVGTVYPGGVVLPVATIHATQMPLLGHPHAHQVPVTVTPFPPHGAQVIHVVNGTQPAPMVNSRMLTGLNGNLRDSGIEQAIPQATGVVKSVQQPQQTAVVAQAHTTSTSQAAAASTQQHFSGQSTKHHQQQQQQQQQNIHQGGAAGGGGQTSNNQNTSHQQTHQVQQQHTQQSQQQQAQQQQQNQKQPQQQQPQQQQPQQQQQQVAASGSPSPQKAPKGKRGPRGGEAQDDDAQQANGNSGGRYQGVVCTLKETYGFVERADVVKEIFFHYTEGYQGISLGDDVSFDISMRNNREVAVNLQRLPSGTVVFEDLENCIRRGWISKLPNQTEEPLDGRVKYEDNGGTEKEVGFGDRDLAPLMWTVQVGDPVDFQLATDRRDGLKRATNITMAVTAPTAFAKENRLSGTVVALKENFGFVNSEQGNVEYYFKLSEVLDQEIRIDTTVQFSLAADHNGQRQVAIRLCKVPTPGGQTQSNKKKTNSKNASVNNSAKFTHRGYIVALKEQFGFIEAENRQEDLFFHYSIFEGDTKDMNVGREVEYGLSTKNQRQCADCVRPLERNTVPGIELVSKDVYAGKVVRSLRCFNPDQEPYCGLVQLKPSPEEAKETDEADPNANGDSDTNSKETPAEYEFSVMSLSKKGEVVHKGNSVSFQLAVCKVTQKVMAVNVKAVRERKTGTLGSLKGQFGYLNYEAEKGAEPKKLMFSLSEVRNGSNLQVGDILEFDLVRTGRNNKQVAMNVNRIKEKGKGATPRPAALVNRIKAMTLSDDGPRVIAIRAPKGPDGSRGFALSSAAAVPAVA</sequence>
<dbReference type="OrthoDB" id="74319at2759"/>
<dbReference type="GO" id="GO:0003723">
    <property type="term" value="F:RNA binding"/>
    <property type="evidence" value="ECO:0007669"/>
    <property type="project" value="UniProtKB-KW"/>
</dbReference>
<dbReference type="FunCoup" id="A0A7M7JU30">
    <property type="interactions" value="1297"/>
</dbReference>
<dbReference type="PROSITE" id="PS51857">
    <property type="entry name" value="CSD_2"/>
    <property type="match status" value="3"/>
</dbReference>
<dbReference type="GeneID" id="111248592"/>
<feature type="region of interest" description="Disordered" evidence="6">
    <location>
        <begin position="1"/>
        <end position="34"/>
    </location>
</feature>
<feature type="region of interest" description="Disordered" evidence="6">
    <location>
        <begin position="815"/>
        <end position="839"/>
    </location>
</feature>
<dbReference type="Pfam" id="PF00313">
    <property type="entry name" value="CSD"/>
    <property type="match status" value="3"/>
</dbReference>
<organism evidence="9 10">
    <name type="scientific">Varroa destructor</name>
    <name type="common">Honeybee mite</name>
    <dbReference type="NCBI Taxonomy" id="109461"/>
    <lineage>
        <taxon>Eukaryota</taxon>
        <taxon>Metazoa</taxon>
        <taxon>Ecdysozoa</taxon>
        <taxon>Arthropoda</taxon>
        <taxon>Chelicerata</taxon>
        <taxon>Arachnida</taxon>
        <taxon>Acari</taxon>
        <taxon>Parasitiformes</taxon>
        <taxon>Mesostigmata</taxon>
        <taxon>Gamasina</taxon>
        <taxon>Dermanyssoidea</taxon>
        <taxon>Varroidae</taxon>
        <taxon>Varroa</taxon>
    </lineage>
</organism>